<dbReference type="InterPro" id="IPR003439">
    <property type="entry name" value="ABC_transporter-like_ATP-bd"/>
</dbReference>
<dbReference type="RefSeq" id="WP_012979428.1">
    <property type="nucleotide sequence ID" value="NC_013861.1"/>
</dbReference>
<dbReference type="InterPro" id="IPR039421">
    <property type="entry name" value="Type_1_exporter"/>
</dbReference>
<feature type="domain" description="ABC transporter" evidence="8">
    <location>
        <begin position="486"/>
        <end position="694"/>
    </location>
</feature>
<evidence type="ECO:0000259" key="9">
    <source>
        <dbReference type="PROSITE" id="PS50929"/>
    </source>
</evidence>
<dbReference type="GO" id="GO:0016887">
    <property type="term" value="F:ATP hydrolysis activity"/>
    <property type="evidence" value="ECO:0007669"/>
    <property type="project" value="InterPro"/>
</dbReference>
<reference evidence="11 12" key="1">
    <citation type="journal article" date="2010" name="PLoS Genet.">
        <title>Analysis of the Legionella longbeachae genome and transcriptome uncovers unique strategies to cause Legionnaires' disease.</title>
        <authorList>
            <person name="Cazalet C."/>
            <person name="Gomez-Valero L."/>
            <person name="Rusniok C."/>
            <person name="Lomma M."/>
            <person name="Dervins-Ravault D."/>
            <person name="Newton H."/>
            <person name="Sansom F."/>
            <person name="Jarraud S."/>
            <person name="Zidane N."/>
            <person name="Ma L."/>
            <person name="Bouchier C."/>
            <person name="Etienne J."/>
            <person name="Hartland E."/>
            <person name="Buchrieser C."/>
        </authorList>
    </citation>
    <scope>NUCLEOTIDE SEQUENCE [LARGE SCALE GENOMIC DNA]</scope>
    <source>
        <strain evidence="11 12">NSW150</strain>
    </source>
</reference>
<feature type="domain" description="ABC transmembrane type-1" evidence="9">
    <location>
        <begin position="172"/>
        <end position="433"/>
    </location>
</feature>
<dbReference type="Gene3D" id="3.90.70.10">
    <property type="entry name" value="Cysteine proteinases"/>
    <property type="match status" value="1"/>
</dbReference>
<evidence type="ECO:0000256" key="5">
    <source>
        <dbReference type="ARBA" id="ARBA00022989"/>
    </source>
</evidence>
<evidence type="ECO:0000256" key="3">
    <source>
        <dbReference type="ARBA" id="ARBA00022741"/>
    </source>
</evidence>
<dbReference type="GO" id="GO:0034040">
    <property type="term" value="F:ATPase-coupled lipid transmembrane transporter activity"/>
    <property type="evidence" value="ECO:0007669"/>
    <property type="project" value="TreeGrafter"/>
</dbReference>
<dbReference type="GO" id="GO:0140359">
    <property type="term" value="F:ABC-type transporter activity"/>
    <property type="evidence" value="ECO:0007669"/>
    <property type="project" value="InterPro"/>
</dbReference>
<dbReference type="SUPFAM" id="SSF90123">
    <property type="entry name" value="ABC transporter transmembrane region"/>
    <property type="match status" value="1"/>
</dbReference>
<dbReference type="Pfam" id="PF00664">
    <property type="entry name" value="ABC_membrane"/>
    <property type="match status" value="1"/>
</dbReference>
<dbReference type="KEGG" id="llo:LLO_2900"/>
<dbReference type="PROSITE" id="PS50893">
    <property type="entry name" value="ABC_TRANSPORTER_2"/>
    <property type="match status" value="1"/>
</dbReference>
<feature type="transmembrane region" description="Helical" evidence="7">
    <location>
        <begin position="207"/>
        <end position="225"/>
    </location>
</feature>
<gene>
    <name evidence="11" type="ordered locus">LLO_2900</name>
</gene>
<dbReference type="HOGENOM" id="CLU_000604_84_3_6"/>
<protein>
    <submittedName>
        <fullName evidence="11">Putative ABC transporter</fullName>
    </submittedName>
</protein>
<dbReference type="EMBL" id="FN650140">
    <property type="protein sequence ID" value="CBJ13339.1"/>
    <property type="molecule type" value="Genomic_DNA"/>
</dbReference>
<evidence type="ECO:0000313" key="12">
    <source>
        <dbReference type="Proteomes" id="UP000001060"/>
    </source>
</evidence>
<feature type="transmembrane region" description="Helical" evidence="7">
    <location>
        <begin position="294"/>
        <end position="324"/>
    </location>
</feature>
<feature type="transmembrane region" description="Helical" evidence="7">
    <location>
        <begin position="407"/>
        <end position="433"/>
    </location>
</feature>
<evidence type="ECO:0000313" key="11">
    <source>
        <dbReference type="EMBL" id="CBJ13339.1"/>
    </source>
</evidence>
<keyword evidence="2 7" id="KW-0812">Transmembrane</keyword>
<keyword evidence="12" id="KW-1185">Reference proteome</keyword>
<keyword evidence="6 7" id="KW-0472">Membrane</keyword>
<dbReference type="MEROPS" id="C39.005"/>
<dbReference type="PROSITE" id="PS50929">
    <property type="entry name" value="ABC_TM1F"/>
    <property type="match status" value="1"/>
</dbReference>
<dbReference type="PROSITE" id="PS50990">
    <property type="entry name" value="PEPTIDASE_C39"/>
    <property type="match status" value="1"/>
</dbReference>
<evidence type="ECO:0000256" key="4">
    <source>
        <dbReference type="ARBA" id="ARBA00022840"/>
    </source>
</evidence>
<evidence type="ECO:0000259" key="8">
    <source>
        <dbReference type="PROSITE" id="PS50893"/>
    </source>
</evidence>
<dbReference type="GO" id="GO:0006508">
    <property type="term" value="P:proteolysis"/>
    <property type="evidence" value="ECO:0007669"/>
    <property type="project" value="InterPro"/>
</dbReference>
<evidence type="ECO:0000256" key="1">
    <source>
        <dbReference type="ARBA" id="ARBA00004651"/>
    </source>
</evidence>
<dbReference type="Pfam" id="PF03412">
    <property type="entry name" value="Peptidase_C39"/>
    <property type="match status" value="1"/>
</dbReference>
<dbReference type="GO" id="GO:0005886">
    <property type="term" value="C:plasma membrane"/>
    <property type="evidence" value="ECO:0007669"/>
    <property type="project" value="UniProtKB-SubCell"/>
</dbReference>
<dbReference type="PANTHER" id="PTHR24221">
    <property type="entry name" value="ATP-BINDING CASSETTE SUB-FAMILY B"/>
    <property type="match status" value="1"/>
</dbReference>
<dbReference type="STRING" id="661367.LLO_2900"/>
<dbReference type="OrthoDB" id="9782586at2"/>
<accession>D3HLL9</accession>
<dbReference type="Proteomes" id="UP000001060">
    <property type="component" value="Chromosome"/>
</dbReference>
<dbReference type="SUPFAM" id="SSF52540">
    <property type="entry name" value="P-loop containing nucleoside triphosphate hydrolases"/>
    <property type="match status" value="1"/>
</dbReference>
<keyword evidence="3" id="KW-0547">Nucleotide-binding</keyword>
<dbReference type="eggNOG" id="COG2274">
    <property type="taxonomic scope" value="Bacteria"/>
</dbReference>
<dbReference type="GO" id="GO:0008233">
    <property type="term" value="F:peptidase activity"/>
    <property type="evidence" value="ECO:0007669"/>
    <property type="project" value="InterPro"/>
</dbReference>
<dbReference type="InterPro" id="IPR003593">
    <property type="entry name" value="AAA+_ATPase"/>
</dbReference>
<dbReference type="Pfam" id="PF00005">
    <property type="entry name" value="ABC_tran"/>
    <property type="match status" value="1"/>
</dbReference>
<evidence type="ECO:0000256" key="7">
    <source>
        <dbReference type="SAM" id="Phobius"/>
    </source>
</evidence>
<sequence>MNGISFNLLQRKNNKLPVIKQAQHSECGHTCVAMVSNYHGHSIDLFSLREIEEPSMNGSTMLDIVKLLEKLKFNTRALRVDVTELKHVQCPAILHWNMNHFVVLKSINNKYAIIHDPASGRRKITLSELSNSFTGIVLETEKSTDFSVINAKQKLGIIDLFKSIQGLKNNLIVLLFLSLTIEVFILINPLFLQYITDNVTNTNSLNNLYVIAVGFIILTLCHTFTEYMRSNFVVFLTNSMSEYFSSGVMNHLLRIPFEYFERRHKGDILSRFHSIHEIQSKITTDSINTLLDGIVIVLAITIMSFYSIQLTAMVLLALTLFLILRIFSYRHHKNQTEISVGEHANVSSKFLEILHSIMPMKLYSKEPLMYRDWKNYFIKAMNADIRIARANVLYSTVNIFLFNIEHILVVAVGAMLVIHNQFSVGMLVAFLAYRQTLVNKSSSFIHKIFDYKLVSVQLDRVSDILLQPVEIEERINTIDKEIQGSIKVQNLEYKYSGNQNLILDKIDFYINQGEKVAITGPSGIGKTTLLKLMLGLITPTKGKIIIDDVFLEVWGVKKYRSACASVMQDDTLISGSILDNITFMDTRIDIDRVYEVAKIAQIHEDILNMPMNYETLIGDMGSSLSGGQKQRILIARALYKNPKILFLDEATSHLDIDAEIKINNALKKLNITQVIIAHREESIKMADRIIELRAK</sequence>
<dbReference type="InterPro" id="IPR011527">
    <property type="entry name" value="ABC1_TM_dom"/>
</dbReference>
<feature type="transmembrane region" description="Helical" evidence="7">
    <location>
        <begin position="171"/>
        <end position="195"/>
    </location>
</feature>
<proteinExistence type="predicted"/>
<dbReference type="InterPro" id="IPR005074">
    <property type="entry name" value="Peptidase_C39"/>
</dbReference>
<dbReference type="InterPro" id="IPR027417">
    <property type="entry name" value="P-loop_NTPase"/>
</dbReference>
<dbReference type="PROSITE" id="PS00211">
    <property type="entry name" value="ABC_TRANSPORTER_1"/>
    <property type="match status" value="1"/>
</dbReference>
<name>D3HLL9_LEGLN</name>
<dbReference type="InterPro" id="IPR017871">
    <property type="entry name" value="ABC_transporter-like_CS"/>
</dbReference>
<dbReference type="CDD" id="cd18567">
    <property type="entry name" value="ABC_6TM_CvaB_RaxB_like"/>
    <property type="match status" value="1"/>
</dbReference>
<keyword evidence="5 7" id="KW-1133">Transmembrane helix</keyword>
<evidence type="ECO:0000259" key="10">
    <source>
        <dbReference type="PROSITE" id="PS50990"/>
    </source>
</evidence>
<dbReference type="InterPro" id="IPR036640">
    <property type="entry name" value="ABC1_TM_sf"/>
</dbReference>
<dbReference type="SMART" id="SM00382">
    <property type="entry name" value="AAA"/>
    <property type="match status" value="1"/>
</dbReference>
<dbReference type="PANTHER" id="PTHR24221:SF606">
    <property type="entry name" value="COLICIN V SECRETION-PROCESSING ATP-BINDING PROTEIN"/>
    <property type="match status" value="1"/>
</dbReference>
<dbReference type="GO" id="GO:0005524">
    <property type="term" value="F:ATP binding"/>
    <property type="evidence" value="ECO:0007669"/>
    <property type="project" value="UniProtKB-KW"/>
</dbReference>
<dbReference type="AlphaFoldDB" id="D3HLL9"/>
<dbReference type="Gene3D" id="1.20.1560.10">
    <property type="entry name" value="ABC transporter type 1, transmembrane domain"/>
    <property type="match status" value="1"/>
</dbReference>
<evidence type="ECO:0000256" key="6">
    <source>
        <dbReference type="ARBA" id="ARBA00023136"/>
    </source>
</evidence>
<evidence type="ECO:0000256" key="2">
    <source>
        <dbReference type="ARBA" id="ARBA00022692"/>
    </source>
</evidence>
<keyword evidence="4" id="KW-0067">ATP-binding</keyword>
<feature type="domain" description="Peptidase C39" evidence="10">
    <location>
        <begin position="21"/>
        <end position="140"/>
    </location>
</feature>
<dbReference type="Gene3D" id="3.40.50.300">
    <property type="entry name" value="P-loop containing nucleotide triphosphate hydrolases"/>
    <property type="match status" value="1"/>
</dbReference>
<dbReference type="GeneID" id="40927095"/>
<comment type="subcellular location">
    <subcellularLocation>
        <location evidence="1">Cell membrane</location>
        <topology evidence="1">Multi-pass membrane protein</topology>
    </subcellularLocation>
</comment>
<organism evidence="11 12">
    <name type="scientific">Legionella longbeachae serogroup 1 (strain NSW150)</name>
    <dbReference type="NCBI Taxonomy" id="661367"/>
    <lineage>
        <taxon>Bacteria</taxon>
        <taxon>Pseudomonadati</taxon>
        <taxon>Pseudomonadota</taxon>
        <taxon>Gammaproteobacteria</taxon>
        <taxon>Legionellales</taxon>
        <taxon>Legionellaceae</taxon>
        <taxon>Legionella</taxon>
    </lineage>
</organism>